<dbReference type="KEGG" id="halh:HTSR_0696"/>
<evidence type="ECO:0000313" key="12">
    <source>
        <dbReference type="Proteomes" id="UP000185608"/>
    </source>
</evidence>
<dbReference type="Pfam" id="PF05343">
    <property type="entry name" value="Peptidase_M42"/>
    <property type="match status" value="1"/>
</dbReference>
<dbReference type="EMBL" id="CP016804">
    <property type="protein sequence ID" value="APE95181.1"/>
    <property type="molecule type" value="Genomic_DNA"/>
</dbReference>
<dbReference type="EMBL" id="CP016070">
    <property type="protein sequence ID" value="AOW79888.1"/>
    <property type="molecule type" value="Genomic_DNA"/>
</dbReference>
<accession>A0A1J1ABC3</accession>
<feature type="binding site" evidence="8">
    <location>
        <position position="205"/>
    </location>
    <ligand>
        <name>Zn(2+)</name>
        <dbReference type="ChEBI" id="CHEBI:29105"/>
        <label>1</label>
    </ligand>
</feature>
<accession>A0A1D8S3G6</accession>
<keyword evidence="5 10" id="KW-0378">Hydrolase</keyword>
<dbReference type="SUPFAM" id="SSF101821">
    <property type="entry name" value="Aminopeptidase/glucanase lid domain"/>
    <property type="match status" value="1"/>
</dbReference>
<dbReference type="GO" id="GO:0046872">
    <property type="term" value="F:metal ion binding"/>
    <property type="evidence" value="ECO:0007669"/>
    <property type="project" value="UniProtKB-UniRule"/>
</dbReference>
<gene>
    <name evidence="11" type="ORF">HSR6_0722</name>
    <name evidence="10" type="ORF">HTSR_0696</name>
</gene>
<dbReference type="GO" id="GO:0004177">
    <property type="term" value="F:aminopeptidase activity"/>
    <property type="evidence" value="ECO:0007669"/>
    <property type="project" value="UniProtKB-UniRule"/>
</dbReference>
<evidence type="ECO:0000256" key="6">
    <source>
        <dbReference type="PIRNR" id="PIRNR001123"/>
    </source>
</evidence>
<keyword evidence="3" id="KW-0645">Protease</keyword>
<dbReference type="InterPro" id="IPR023367">
    <property type="entry name" value="Peptidase_M42_dom2"/>
</dbReference>
<organism evidence="10 12">
    <name type="scientific">Halodesulfurarchaeum formicicum</name>
    <dbReference type="NCBI Taxonomy" id="1873524"/>
    <lineage>
        <taxon>Archaea</taxon>
        <taxon>Methanobacteriati</taxon>
        <taxon>Methanobacteriota</taxon>
        <taxon>Stenosarchaea group</taxon>
        <taxon>Halobacteria</taxon>
        <taxon>Halobacteriales</taxon>
        <taxon>Halobacteriaceae</taxon>
        <taxon>Halodesulfurarchaeum</taxon>
    </lineage>
</organism>
<keyword evidence="2" id="KW-0031">Aminopeptidase</keyword>
<feature type="binding site" evidence="8">
    <location>
        <position position="93"/>
    </location>
    <ligand>
        <name>Zn(2+)</name>
        <dbReference type="ChEBI" id="CHEBI:29105"/>
        <label>1</label>
    </ligand>
</feature>
<dbReference type="PATRIC" id="fig|1855411.3.peg.696"/>
<dbReference type="Gene3D" id="3.40.630.10">
    <property type="entry name" value="Zn peptidases"/>
    <property type="match status" value="1"/>
</dbReference>
<feature type="region of interest" description="Disordered" evidence="9">
    <location>
        <begin position="1"/>
        <end position="28"/>
    </location>
</feature>
<comment type="cofactor">
    <cofactor evidence="8">
        <name>a divalent metal cation</name>
        <dbReference type="ChEBI" id="CHEBI:60240"/>
    </cofactor>
    <text evidence="8">Binds 2 divalent metal cations per subunit.</text>
</comment>
<evidence type="ECO:0000256" key="8">
    <source>
        <dbReference type="PIRSR" id="PIRSR001123-2"/>
    </source>
</evidence>
<evidence type="ECO:0000256" key="4">
    <source>
        <dbReference type="ARBA" id="ARBA00022723"/>
    </source>
</evidence>
<reference evidence="13" key="2">
    <citation type="submission" date="2016-08" db="EMBL/GenBank/DDBJ databases">
        <title>Discovery of first anaerobic lithoheterotrophic haloarchae widely represented in hypersaline habitats.</title>
        <authorList>
            <person name="Sorokin D.Y."/>
            <person name="Kublanov I.V."/>
            <person name="Roman P."/>
            <person name="Sinninghe Damste J.S."/>
            <person name="Golyshin P.N."/>
            <person name="Rojo D."/>
            <person name="Ciordia S."/>
            <person name="Mena Md.C."/>
            <person name="Ferrer M."/>
            <person name="Smedile F."/>
            <person name="Messina E."/>
            <person name="La Cono V."/>
            <person name="Yakimov M.M."/>
        </authorList>
    </citation>
    <scope>NUCLEOTIDE SEQUENCE [LARGE SCALE GENOMIC DNA]</scope>
    <source>
        <strain evidence="13">HSR6</strain>
    </source>
</reference>
<proteinExistence type="inferred from homology"/>
<keyword evidence="10" id="KW-0326">Glycosidase</keyword>
<feature type="active site" description="Proton acceptor" evidence="7">
    <location>
        <position position="237"/>
    </location>
</feature>
<feature type="binding site" evidence="8">
    <location>
        <position position="347"/>
    </location>
    <ligand>
        <name>Zn(2+)</name>
        <dbReference type="ChEBI" id="CHEBI:29105"/>
        <label>2</label>
    </ligand>
</feature>
<sequence length="382" mass="40066">MSTLHDDSSSGFPRRDRPFNVDGITSTGMDSTQREFLETLLETESPSGYETPALRAWIDYVSSFADSVETDAYGNAVASFEGDSEVSIAVTGHADEIGYAVSSITEEGFLRIIPVGGSDPAVSRGTQIEIQTDEGPVNGVIAQTAIHLRDRGESGEVPEITAQHVDIGAKDGAAARELVEVGDPAIPAVGLHDLAGSRIAGRGIDNRAGLWVAAETLRRAVERDVDATVHAVATVQEELGTKGAMMVGTELDADAVVAVDVTHASDNPAYPEDQASDVSLGEGPVVTRGTANHPELVNAVREAAESADLPVQLQASGRRTGTDADAFYTQRGGTPSLNLGIPNRYMHTPVEVIDTEDLSQAAAVLTETAAQAETGADFRTSL</sequence>
<dbReference type="Gene3D" id="2.40.30.40">
    <property type="entry name" value="Peptidase M42, domain 2"/>
    <property type="match status" value="1"/>
</dbReference>
<reference evidence="10 12" key="1">
    <citation type="submission" date="2016-06" db="EMBL/GenBank/DDBJ databases">
        <title>Discovery of anaerobic lithoheterotrophic haloarchaeon capable of sulfur respiration by hydrogen and formate.</title>
        <authorList>
            <person name="Sorokin D.Y."/>
            <person name="Kublanov I.V."/>
            <person name="Roman P."/>
            <person name="Sinninghe Damste J.S."/>
            <person name="Golyshin P.N."/>
            <person name="Rojo D."/>
            <person name="Ciordia S."/>
            <person name="Mena Md.C."/>
            <person name="Ferrer M."/>
            <person name="Smedile F."/>
            <person name="Messina E."/>
            <person name="La Cono V."/>
            <person name="Yakimov M.M."/>
        </authorList>
    </citation>
    <scope>NUCLEOTIDE SEQUENCE [LARGE SCALE GENOMIC DNA]</scope>
    <source>
        <strain evidence="10 12">HTSR1</strain>
    </source>
</reference>
<evidence type="ECO:0000313" key="11">
    <source>
        <dbReference type="EMBL" id="APE95181.1"/>
    </source>
</evidence>
<protein>
    <submittedName>
        <fullName evidence="10">Endoglucanase</fullName>
        <ecNumber evidence="10">3.2.1.4</ecNumber>
    </submittedName>
</protein>
<feature type="compositionally biased region" description="Basic and acidic residues" evidence="9">
    <location>
        <begin position="1"/>
        <end position="19"/>
    </location>
</feature>
<dbReference type="GO" id="GO:0006508">
    <property type="term" value="P:proteolysis"/>
    <property type="evidence" value="ECO:0007669"/>
    <property type="project" value="UniProtKB-KW"/>
</dbReference>
<dbReference type="AlphaFoldDB" id="A0A1D8S3G6"/>
<evidence type="ECO:0000313" key="10">
    <source>
        <dbReference type="EMBL" id="AOW79888.1"/>
    </source>
</evidence>
<dbReference type="EC" id="3.2.1.4" evidence="10"/>
<keyword evidence="13" id="KW-1185">Reference proteome</keyword>
<comment type="similarity">
    <text evidence="1 6">Belongs to the peptidase M42 family.</text>
</comment>
<evidence type="ECO:0000256" key="3">
    <source>
        <dbReference type="ARBA" id="ARBA00022670"/>
    </source>
</evidence>
<dbReference type="STRING" id="1873524.HSR6_0722"/>
<feature type="binding site" evidence="8">
    <location>
        <position position="260"/>
    </location>
    <ligand>
        <name>Zn(2+)</name>
        <dbReference type="ChEBI" id="CHEBI:29105"/>
        <label>1</label>
    </ligand>
</feature>
<dbReference type="SUPFAM" id="SSF53187">
    <property type="entry name" value="Zn-dependent exopeptidases"/>
    <property type="match status" value="1"/>
</dbReference>
<keyword evidence="4 8" id="KW-0479">Metal-binding</keyword>
<feature type="binding site" evidence="8">
    <location>
        <position position="205"/>
    </location>
    <ligand>
        <name>Zn(2+)</name>
        <dbReference type="ChEBI" id="CHEBI:29105"/>
        <label>2</label>
    </ligand>
</feature>
<evidence type="ECO:0000313" key="13">
    <source>
        <dbReference type="Proteomes" id="UP000186165"/>
    </source>
</evidence>
<feature type="binding site" evidence="8">
    <location>
        <position position="238"/>
    </location>
    <ligand>
        <name>Zn(2+)</name>
        <dbReference type="ChEBI" id="CHEBI:29105"/>
        <label>2</label>
    </ligand>
</feature>
<evidence type="ECO:0000256" key="5">
    <source>
        <dbReference type="ARBA" id="ARBA00022801"/>
    </source>
</evidence>
<dbReference type="InterPro" id="IPR008007">
    <property type="entry name" value="Peptidase_M42"/>
</dbReference>
<dbReference type="PANTHER" id="PTHR32481:SF0">
    <property type="entry name" value="AMINOPEPTIDASE YPDE-RELATED"/>
    <property type="match status" value="1"/>
</dbReference>
<dbReference type="Proteomes" id="UP000185608">
    <property type="component" value="Chromosome"/>
</dbReference>
<evidence type="ECO:0000256" key="2">
    <source>
        <dbReference type="ARBA" id="ARBA00022438"/>
    </source>
</evidence>
<evidence type="ECO:0000256" key="1">
    <source>
        <dbReference type="ARBA" id="ARBA00006272"/>
    </source>
</evidence>
<name>A0A1D8S3G6_9EURY</name>
<dbReference type="InterPro" id="IPR051464">
    <property type="entry name" value="Peptidase_M42_aminopept"/>
</dbReference>
<dbReference type="PIRSF" id="PIRSF001123">
    <property type="entry name" value="PepA_GA"/>
    <property type="match status" value="1"/>
</dbReference>
<dbReference type="PANTHER" id="PTHR32481">
    <property type="entry name" value="AMINOPEPTIDASE"/>
    <property type="match status" value="1"/>
</dbReference>
<evidence type="ECO:0000256" key="7">
    <source>
        <dbReference type="PIRSR" id="PIRSR001123-1"/>
    </source>
</evidence>
<dbReference type="KEGG" id="hhsr:HSR6_0722"/>
<evidence type="ECO:0000256" key="9">
    <source>
        <dbReference type="SAM" id="MobiDB-lite"/>
    </source>
</evidence>
<dbReference type="GO" id="GO:0008810">
    <property type="term" value="F:cellulase activity"/>
    <property type="evidence" value="ECO:0007669"/>
    <property type="project" value="UniProtKB-EC"/>
</dbReference>
<dbReference type="Proteomes" id="UP000186165">
    <property type="component" value="Chromosome"/>
</dbReference>
<reference evidence="11" key="3">
    <citation type="journal article" date="2017" name="ISME J.">
        <title>Discovery of anaerobic lithoheterotrophic haloarchaea, ubiquitous in hypersaline habitats.</title>
        <authorList>
            <person name="Sorokin D.Y."/>
            <person name="Messina E."/>
            <person name="Smedile F."/>
            <person name="Roman P."/>
            <person name="Damste J.S.S."/>
            <person name="Ciordia S."/>
            <person name="Mena M.C."/>
            <person name="Ferrer M."/>
            <person name="Golyshin P.N."/>
            <person name="Kublanov I.V."/>
            <person name="Samarov N.I."/>
            <person name="Toshchakov S.V."/>
            <person name="La Cono V."/>
            <person name="Yakimov M.M."/>
        </authorList>
    </citation>
    <scope>NUCLEOTIDE SEQUENCE</scope>
    <source>
        <strain evidence="11">HSR6</strain>
    </source>
</reference>